<comment type="caution">
    <text evidence="1">The sequence shown here is derived from an EMBL/GenBank/DDBJ whole genome shotgun (WGS) entry which is preliminary data.</text>
</comment>
<organism evidence="1 2">
    <name type="scientific">Pantoea ananas</name>
    <name type="common">Erwinia uredovora</name>
    <dbReference type="NCBI Taxonomy" id="553"/>
    <lineage>
        <taxon>Bacteria</taxon>
        <taxon>Pseudomonadati</taxon>
        <taxon>Pseudomonadota</taxon>
        <taxon>Gammaproteobacteria</taxon>
        <taxon>Enterobacterales</taxon>
        <taxon>Erwiniaceae</taxon>
        <taxon>Pantoea</taxon>
    </lineage>
</organism>
<dbReference type="Proteomes" id="UP001208888">
    <property type="component" value="Unassembled WGS sequence"/>
</dbReference>
<name>A0AAJ1D4H0_PANAN</name>
<evidence type="ECO:0000313" key="1">
    <source>
        <dbReference type="EMBL" id="MCW0346206.1"/>
    </source>
</evidence>
<reference evidence="1" key="1">
    <citation type="submission" date="2022-06" db="EMBL/GenBank/DDBJ databases">
        <title>Dynamics of rice microbiomes reveals core vertical transmitted seed endophytes.</title>
        <authorList>
            <person name="Liao K."/>
            <person name="Zhang X."/>
        </authorList>
    </citation>
    <scope>NUCLEOTIDE SEQUENCE</scope>
    <source>
        <strain evidence="1">JT1-17</strain>
    </source>
</reference>
<dbReference type="EMBL" id="JANFVX010000025">
    <property type="protein sequence ID" value="MCW0346206.1"/>
    <property type="molecule type" value="Genomic_DNA"/>
</dbReference>
<dbReference type="AlphaFoldDB" id="A0AAJ1D4H0"/>
<proteinExistence type="predicted"/>
<protein>
    <submittedName>
        <fullName evidence="1">Uncharacterized protein</fullName>
    </submittedName>
</protein>
<sequence length="146" mass="16924">MHIAPILDKYGQYIMHILEQDTTKFPFEYYAVKYMTFSGRPYAGICRYAHHMHLDSARIDSDHAAQEYTRTLFSINVPLAERYRPEGTWRQQKTFFMKSICPALMTVSKPASSGSDWARIRISKPVWILRKTAFLFAIAAKAGMLH</sequence>
<evidence type="ECO:0000313" key="2">
    <source>
        <dbReference type="Proteomes" id="UP001208888"/>
    </source>
</evidence>
<gene>
    <name evidence="1" type="ORF">NB703_004299</name>
</gene>
<accession>A0AAJ1D4H0</accession>